<evidence type="ECO:0000313" key="3">
    <source>
        <dbReference type="Proteomes" id="UP001163046"/>
    </source>
</evidence>
<protein>
    <submittedName>
        <fullName evidence="2">Uncharacterized protein</fullName>
    </submittedName>
</protein>
<dbReference type="AlphaFoldDB" id="A0A9X0D4S2"/>
<comment type="caution">
    <text evidence="2">The sequence shown here is derived from an EMBL/GenBank/DDBJ whole genome shotgun (WGS) entry which is preliminary data.</text>
</comment>
<proteinExistence type="predicted"/>
<name>A0A9X0D4S2_9CNID</name>
<feature type="compositionally biased region" description="Polar residues" evidence="1">
    <location>
        <begin position="1"/>
        <end position="13"/>
    </location>
</feature>
<feature type="compositionally biased region" description="Basic and acidic residues" evidence="1">
    <location>
        <begin position="16"/>
        <end position="62"/>
    </location>
</feature>
<keyword evidence="3" id="KW-1185">Reference proteome</keyword>
<feature type="compositionally biased region" description="Basic and acidic residues" evidence="1">
    <location>
        <begin position="317"/>
        <end position="335"/>
    </location>
</feature>
<reference evidence="2" key="1">
    <citation type="submission" date="2023-01" db="EMBL/GenBank/DDBJ databases">
        <title>Genome assembly of the deep-sea coral Lophelia pertusa.</title>
        <authorList>
            <person name="Herrera S."/>
            <person name="Cordes E."/>
        </authorList>
    </citation>
    <scope>NUCLEOTIDE SEQUENCE</scope>
    <source>
        <strain evidence="2">USNM1676648</strain>
        <tissue evidence="2">Polyp</tissue>
    </source>
</reference>
<evidence type="ECO:0000256" key="1">
    <source>
        <dbReference type="SAM" id="MobiDB-lite"/>
    </source>
</evidence>
<feature type="region of interest" description="Disordered" evidence="1">
    <location>
        <begin position="220"/>
        <end position="250"/>
    </location>
</feature>
<feature type="compositionally biased region" description="Basic and acidic residues" evidence="1">
    <location>
        <begin position="166"/>
        <end position="187"/>
    </location>
</feature>
<dbReference type="OrthoDB" id="10621458at2759"/>
<organism evidence="2 3">
    <name type="scientific">Desmophyllum pertusum</name>
    <dbReference type="NCBI Taxonomy" id="174260"/>
    <lineage>
        <taxon>Eukaryota</taxon>
        <taxon>Metazoa</taxon>
        <taxon>Cnidaria</taxon>
        <taxon>Anthozoa</taxon>
        <taxon>Hexacorallia</taxon>
        <taxon>Scleractinia</taxon>
        <taxon>Caryophylliina</taxon>
        <taxon>Caryophylliidae</taxon>
        <taxon>Desmophyllum</taxon>
    </lineage>
</organism>
<gene>
    <name evidence="2" type="ORF">OS493_008620</name>
</gene>
<dbReference type="Proteomes" id="UP001163046">
    <property type="component" value="Unassembled WGS sequence"/>
</dbReference>
<dbReference type="EMBL" id="MU825876">
    <property type="protein sequence ID" value="KAJ7386486.1"/>
    <property type="molecule type" value="Genomic_DNA"/>
</dbReference>
<evidence type="ECO:0000313" key="2">
    <source>
        <dbReference type="EMBL" id="KAJ7386486.1"/>
    </source>
</evidence>
<feature type="compositionally biased region" description="Basic and acidic residues" evidence="1">
    <location>
        <begin position="75"/>
        <end position="89"/>
    </location>
</feature>
<accession>A0A9X0D4S2</accession>
<feature type="compositionally biased region" description="Basic and acidic residues" evidence="1">
    <location>
        <begin position="98"/>
        <end position="151"/>
    </location>
</feature>
<feature type="region of interest" description="Disordered" evidence="1">
    <location>
        <begin position="1"/>
        <end position="187"/>
    </location>
</feature>
<feature type="region of interest" description="Disordered" evidence="1">
    <location>
        <begin position="280"/>
        <end position="364"/>
    </location>
</feature>
<sequence>MEPMQYSTEQTIVLNGKERTRSKDGDEEDLKKAGDIMKAKFEEGRKKFEPDPVARKRSDSSKQRTTRATSDDSLEEKIKEMEKRRERLLLRGPSGKMETQDRRPSEERKDLSPRTESPRDGSKSPVDDPTKKQRSRSERNKRRLTAEEFSLKKSSGSEEDLPGRTSDADAAKVPKKEEKQMETKKESFKIQLKKVEKPDKPEDEVFATQVKPVEASVNLMSWDDSTDGPASVPEKDSPPRAGFRKRVDSAEGEMFPAMKLVEIEAPITVVKKEEVKSEPVFAGSILDLDETSGMSSSPAIEPISTWDNRARASNSAEEDRRRREREHEEKAENRGEPAASGKRTQSKETIRKRRKATTRRTGGT</sequence>